<gene>
    <name evidence="6" type="ORF">Fot_27009</name>
</gene>
<feature type="repeat" description="PPR" evidence="4">
    <location>
        <begin position="402"/>
        <end position="436"/>
    </location>
</feature>
<dbReference type="Gene3D" id="1.25.40.10">
    <property type="entry name" value="Tetratricopeptide repeat domain"/>
    <property type="match status" value="5"/>
</dbReference>
<dbReference type="Pfam" id="PF20431">
    <property type="entry name" value="E_motif"/>
    <property type="match status" value="1"/>
</dbReference>
<feature type="repeat" description="PPR" evidence="4">
    <location>
        <begin position="301"/>
        <end position="335"/>
    </location>
</feature>
<dbReference type="Pfam" id="PF13041">
    <property type="entry name" value="PPR_2"/>
    <property type="match status" value="2"/>
</dbReference>
<sequence length="709" mass="80600">MKGIKYSLRNNCTLQMASQKQRPLFILNLNEVRKFLKLAADSKNLTLGKTIHAHLIISNQVSRDHVIERNSLINLYSKCGEISIARQLFDRMRKRNVVSWGSLMAGYLHHGLASEVIGLCRNMVKEDKLCLNKYILATVVSCCSHCVLLDEGKQCHAYALKSGLLFHQYVTNAFVSMYSVFSDVKGAMQVLQWAPRSDLCTYNSVLSVLLDHGYLREAFDVWRRLAEEYECLEWDSITYVNIFGLCAHLGDLTLGQQTHSTMLKTGVDSDLFVGSAVIDMYGKCGEISSVREVFEGLQTKNVVTWTAILAAYLQNECFEEVLKLFLELELEDIVLNEYTFAVLLNSCTGLSALGYGNSLHSRIVKMGMQNYTIVSNALIHMYSRCGLIEDASIVFRNMTCRDVISWNSMITGYSHHGLGREALTMFQEMLAAKEQPNYVTFVGALSACGFLGRVDEGFYYLNHVMREIGIEPGLEHYTCIVGLLGRAGRLEDAENFMQSIPIKWDIVAWRTLLNACYVHQNYRLGKRVAETVLHLNPEDVGTCILLSNMHARAKTWDGVVATRKLMRKRNIKKEPGLSWTEIRNDTHVFLSDDNEHPETVLIREKVKELLAEIKPLGYVPAMAFELHDVEEEQKEDYLSYHSEKLAIAYALMKTPPEAPIRIIKNLRMCDDCHSAIKFISKVTNRVIIVRDVNRFHSFRDGCCSCADYW</sequence>
<comment type="similarity">
    <text evidence="1">Belongs to the PPR family. PCMP-H subfamily.</text>
</comment>
<accession>A0ABD1UDM7</accession>
<dbReference type="InterPro" id="IPR002885">
    <property type="entry name" value="PPR_rpt"/>
</dbReference>
<dbReference type="InterPro" id="IPR046848">
    <property type="entry name" value="E_motif"/>
</dbReference>
<reference evidence="7" key="1">
    <citation type="submission" date="2024-07" db="EMBL/GenBank/DDBJ databases">
        <title>Two chromosome-level genome assemblies of Korean endemic species Abeliophyllum distichum and Forsythia ovata (Oleaceae).</title>
        <authorList>
            <person name="Jang H."/>
        </authorList>
    </citation>
    <scope>NUCLEOTIDE SEQUENCE [LARGE SCALE GENOMIC DNA]</scope>
</reference>
<dbReference type="EMBL" id="JBFOLJ010000007">
    <property type="protein sequence ID" value="KAL2523086.1"/>
    <property type="molecule type" value="Genomic_DNA"/>
</dbReference>
<evidence type="ECO:0000256" key="2">
    <source>
        <dbReference type="ARBA" id="ARBA00022737"/>
    </source>
</evidence>
<dbReference type="InterPro" id="IPR032867">
    <property type="entry name" value="DYW_dom"/>
</dbReference>
<dbReference type="NCBIfam" id="TIGR00756">
    <property type="entry name" value="PPR"/>
    <property type="match status" value="3"/>
</dbReference>
<dbReference type="AlphaFoldDB" id="A0ABD1UDM7"/>
<dbReference type="FunFam" id="1.25.40.10:FF:000285">
    <property type="entry name" value="Pentatricopeptide repeat-containing protein, chloroplastic"/>
    <property type="match status" value="1"/>
</dbReference>
<dbReference type="PROSITE" id="PS51375">
    <property type="entry name" value="PPR"/>
    <property type="match status" value="4"/>
</dbReference>
<dbReference type="FunFam" id="1.25.40.10:FF:000488">
    <property type="entry name" value="Pentatricopeptide repeat-containing protein, mitochondrial"/>
    <property type="match status" value="1"/>
</dbReference>
<evidence type="ECO:0000313" key="7">
    <source>
        <dbReference type="Proteomes" id="UP001604277"/>
    </source>
</evidence>
<feature type="domain" description="DYW" evidence="5">
    <location>
        <begin position="617"/>
        <end position="709"/>
    </location>
</feature>
<dbReference type="PANTHER" id="PTHR24015">
    <property type="entry name" value="OS07G0578800 PROTEIN-RELATED"/>
    <property type="match status" value="1"/>
</dbReference>
<dbReference type="GO" id="GO:0099402">
    <property type="term" value="P:plant organ development"/>
    <property type="evidence" value="ECO:0007669"/>
    <property type="project" value="UniProtKB-ARBA"/>
</dbReference>
<feature type="repeat" description="PPR" evidence="4">
    <location>
        <begin position="65"/>
        <end position="99"/>
    </location>
</feature>
<dbReference type="Proteomes" id="UP001604277">
    <property type="component" value="Unassembled WGS sequence"/>
</dbReference>
<dbReference type="Pfam" id="PF01535">
    <property type="entry name" value="PPR"/>
    <property type="match status" value="3"/>
</dbReference>
<evidence type="ECO:0000256" key="1">
    <source>
        <dbReference type="ARBA" id="ARBA00006643"/>
    </source>
</evidence>
<dbReference type="PANTHER" id="PTHR24015:SF548">
    <property type="entry name" value="OS08G0340900 PROTEIN"/>
    <property type="match status" value="1"/>
</dbReference>
<dbReference type="InterPro" id="IPR011990">
    <property type="entry name" value="TPR-like_helical_dom_sf"/>
</dbReference>
<feature type="repeat" description="PPR" evidence="4">
    <location>
        <begin position="198"/>
        <end position="228"/>
    </location>
</feature>
<evidence type="ECO:0000256" key="3">
    <source>
        <dbReference type="ARBA" id="ARBA00022946"/>
    </source>
</evidence>
<name>A0ABD1UDM7_9LAMI</name>
<comment type="caution">
    <text evidence="6">The sequence shown here is derived from an EMBL/GenBank/DDBJ whole genome shotgun (WGS) entry which is preliminary data.</text>
</comment>
<protein>
    <submittedName>
        <fullName evidence="6">Pentatricopeptide repeat-containing protein</fullName>
    </submittedName>
</protein>
<evidence type="ECO:0000313" key="6">
    <source>
        <dbReference type="EMBL" id="KAL2523086.1"/>
    </source>
</evidence>
<evidence type="ECO:0000259" key="5">
    <source>
        <dbReference type="Pfam" id="PF14432"/>
    </source>
</evidence>
<keyword evidence="7" id="KW-1185">Reference proteome</keyword>
<evidence type="ECO:0000256" key="4">
    <source>
        <dbReference type="PROSITE-ProRule" id="PRU00708"/>
    </source>
</evidence>
<dbReference type="Pfam" id="PF14432">
    <property type="entry name" value="DYW_deaminase"/>
    <property type="match status" value="1"/>
</dbReference>
<dbReference type="FunFam" id="1.25.40.10:FF:000158">
    <property type="entry name" value="pentatricopeptide repeat-containing protein At2g33680"/>
    <property type="match status" value="1"/>
</dbReference>
<proteinExistence type="inferred from homology"/>
<organism evidence="6 7">
    <name type="scientific">Forsythia ovata</name>
    <dbReference type="NCBI Taxonomy" id="205694"/>
    <lineage>
        <taxon>Eukaryota</taxon>
        <taxon>Viridiplantae</taxon>
        <taxon>Streptophyta</taxon>
        <taxon>Embryophyta</taxon>
        <taxon>Tracheophyta</taxon>
        <taxon>Spermatophyta</taxon>
        <taxon>Magnoliopsida</taxon>
        <taxon>eudicotyledons</taxon>
        <taxon>Gunneridae</taxon>
        <taxon>Pentapetalae</taxon>
        <taxon>asterids</taxon>
        <taxon>lamiids</taxon>
        <taxon>Lamiales</taxon>
        <taxon>Oleaceae</taxon>
        <taxon>Forsythieae</taxon>
        <taxon>Forsythia</taxon>
    </lineage>
</organism>
<dbReference type="InterPro" id="IPR046960">
    <property type="entry name" value="PPR_At4g14850-like_plant"/>
</dbReference>
<keyword evidence="3" id="KW-0809">Transit peptide</keyword>
<keyword evidence="2" id="KW-0677">Repeat</keyword>